<reference evidence="2 3" key="1">
    <citation type="journal article" date="2024" name="G3 (Bethesda)">
        <title>Genome assembly of Hibiscus sabdariffa L. provides insights into metabolisms of medicinal natural products.</title>
        <authorList>
            <person name="Kim T."/>
        </authorList>
    </citation>
    <scope>NUCLEOTIDE SEQUENCE [LARGE SCALE GENOMIC DNA]</scope>
    <source>
        <strain evidence="2">TK-2024</strain>
        <tissue evidence="2">Old leaves</tissue>
    </source>
</reference>
<feature type="transmembrane region" description="Helical" evidence="1">
    <location>
        <begin position="71"/>
        <end position="91"/>
    </location>
</feature>
<feature type="transmembrane region" description="Helical" evidence="1">
    <location>
        <begin position="21"/>
        <end position="43"/>
    </location>
</feature>
<keyword evidence="3" id="KW-1185">Reference proteome</keyword>
<keyword evidence="1" id="KW-1133">Transmembrane helix</keyword>
<feature type="transmembrane region" description="Helical" evidence="1">
    <location>
        <begin position="166"/>
        <end position="187"/>
    </location>
</feature>
<evidence type="ECO:0000256" key="1">
    <source>
        <dbReference type="SAM" id="Phobius"/>
    </source>
</evidence>
<evidence type="ECO:0000313" key="3">
    <source>
        <dbReference type="Proteomes" id="UP001396334"/>
    </source>
</evidence>
<keyword evidence="1" id="KW-0472">Membrane</keyword>
<dbReference type="Proteomes" id="UP001396334">
    <property type="component" value="Unassembled WGS sequence"/>
</dbReference>
<sequence length="188" mass="20278">MTGLFGGSVCGVVLTARASRWPILVVGLVVWLIIVDWQLGLLARAPQRGYPLALRVASTLWPGPFDGRSLVWGWLPTLSQGCLFLGRCLVLRRLSHGFIFFGTQASRSCFGLLARIPRWGCSLALCVALFSQPGPFGGRFLAWSSLPTPPHGCSFSSGSAPWPGPLLGYLLGIQVTFFGLISTVIVYV</sequence>
<comment type="caution">
    <text evidence="2">The sequence shown here is derived from an EMBL/GenBank/DDBJ whole genome shotgun (WGS) entry which is preliminary data.</text>
</comment>
<proteinExistence type="predicted"/>
<protein>
    <submittedName>
        <fullName evidence="2">Uncharacterized protein</fullName>
    </submittedName>
</protein>
<feature type="transmembrane region" description="Helical" evidence="1">
    <location>
        <begin position="112"/>
        <end position="131"/>
    </location>
</feature>
<keyword evidence="1" id="KW-0812">Transmembrane</keyword>
<dbReference type="EMBL" id="JBBPBN010000011">
    <property type="protein sequence ID" value="KAK9028418.1"/>
    <property type="molecule type" value="Genomic_DNA"/>
</dbReference>
<gene>
    <name evidence="2" type="ORF">V6N11_025581</name>
</gene>
<evidence type="ECO:0000313" key="2">
    <source>
        <dbReference type="EMBL" id="KAK9028418.1"/>
    </source>
</evidence>
<accession>A0ABR2STZ6</accession>
<name>A0ABR2STZ6_9ROSI</name>
<organism evidence="2 3">
    <name type="scientific">Hibiscus sabdariffa</name>
    <name type="common">roselle</name>
    <dbReference type="NCBI Taxonomy" id="183260"/>
    <lineage>
        <taxon>Eukaryota</taxon>
        <taxon>Viridiplantae</taxon>
        <taxon>Streptophyta</taxon>
        <taxon>Embryophyta</taxon>
        <taxon>Tracheophyta</taxon>
        <taxon>Spermatophyta</taxon>
        <taxon>Magnoliopsida</taxon>
        <taxon>eudicotyledons</taxon>
        <taxon>Gunneridae</taxon>
        <taxon>Pentapetalae</taxon>
        <taxon>rosids</taxon>
        <taxon>malvids</taxon>
        <taxon>Malvales</taxon>
        <taxon>Malvaceae</taxon>
        <taxon>Malvoideae</taxon>
        <taxon>Hibiscus</taxon>
    </lineage>
</organism>